<dbReference type="AlphaFoldDB" id="A0A1X0RY13"/>
<dbReference type="EMBL" id="KV921370">
    <property type="protein sequence ID" value="ORE16953.1"/>
    <property type="molecule type" value="Genomic_DNA"/>
</dbReference>
<evidence type="ECO:0000313" key="1">
    <source>
        <dbReference type="EMBL" id="ORE16953.1"/>
    </source>
</evidence>
<name>A0A1X0RY13_RHIZD</name>
<accession>A0A1X0RY13</accession>
<proteinExistence type="predicted"/>
<gene>
    <name evidence="1" type="ORF">BCV71DRAFT_265231</name>
</gene>
<organism evidence="1 2">
    <name type="scientific">Rhizopus microsporus</name>
    <dbReference type="NCBI Taxonomy" id="58291"/>
    <lineage>
        <taxon>Eukaryota</taxon>
        <taxon>Fungi</taxon>
        <taxon>Fungi incertae sedis</taxon>
        <taxon>Mucoromycota</taxon>
        <taxon>Mucoromycotina</taxon>
        <taxon>Mucoromycetes</taxon>
        <taxon>Mucorales</taxon>
        <taxon>Mucorineae</taxon>
        <taxon>Rhizopodaceae</taxon>
        <taxon>Rhizopus</taxon>
    </lineage>
</organism>
<protein>
    <submittedName>
        <fullName evidence="1">Uncharacterized protein</fullName>
    </submittedName>
</protein>
<evidence type="ECO:0000313" key="2">
    <source>
        <dbReference type="Proteomes" id="UP000242381"/>
    </source>
</evidence>
<reference evidence="1 2" key="1">
    <citation type="journal article" date="2016" name="Proc. Natl. Acad. Sci. U.S.A.">
        <title>Lipid metabolic changes in an early divergent fungus govern the establishment of a mutualistic symbiosis with endobacteria.</title>
        <authorList>
            <person name="Lastovetsky O.A."/>
            <person name="Gaspar M.L."/>
            <person name="Mondo S.J."/>
            <person name="LaButti K.M."/>
            <person name="Sandor L."/>
            <person name="Grigoriev I.V."/>
            <person name="Henry S.A."/>
            <person name="Pawlowska T.E."/>
        </authorList>
    </citation>
    <scope>NUCLEOTIDE SEQUENCE [LARGE SCALE GENOMIC DNA]</scope>
    <source>
        <strain evidence="1 2">ATCC 11559</strain>
    </source>
</reference>
<dbReference type="Proteomes" id="UP000242381">
    <property type="component" value="Unassembled WGS sequence"/>
</dbReference>
<sequence length="98" mass="10734">MGVQNWLILGDAQIAHDILVSKGSVAAGRPDTIERKSEKGVGHMMELTELNGTIDPLEFGRFISMNLTLAIAFNIPSVKDIDDTTFKEIVKFVKTNSS</sequence>